<reference evidence="7 8" key="1">
    <citation type="submission" date="2011-12" db="EMBL/GenBank/DDBJ databases">
        <title>Whole genome shotgun sequence of Gordonia effusa NBRC 100432.</title>
        <authorList>
            <person name="Yoshida I."/>
            <person name="Takarada H."/>
            <person name="Hosoyama A."/>
            <person name="Tsuchikane K."/>
            <person name="Katsumata H."/>
            <person name="Yamazaki S."/>
            <person name="Fujita N."/>
        </authorList>
    </citation>
    <scope>NUCLEOTIDE SEQUENCE [LARGE SCALE GENOMIC DNA]</scope>
    <source>
        <strain evidence="7 8">NBRC 100432</strain>
    </source>
</reference>
<dbReference type="Proteomes" id="UP000035034">
    <property type="component" value="Unassembled WGS sequence"/>
</dbReference>
<evidence type="ECO:0000256" key="1">
    <source>
        <dbReference type="ARBA" id="ARBA00009009"/>
    </source>
</evidence>
<evidence type="ECO:0000259" key="6">
    <source>
        <dbReference type="Pfam" id="PF13354"/>
    </source>
</evidence>
<dbReference type="GO" id="GO:0046677">
    <property type="term" value="P:response to antibiotic"/>
    <property type="evidence" value="ECO:0007669"/>
    <property type="project" value="UniProtKB-UniRule"/>
</dbReference>
<evidence type="ECO:0000313" key="8">
    <source>
        <dbReference type="Proteomes" id="UP000035034"/>
    </source>
</evidence>
<dbReference type="PRINTS" id="PR00118">
    <property type="entry name" value="BLACTAMASEA"/>
</dbReference>
<keyword evidence="4 5" id="KW-0046">Antibiotic resistance</keyword>
<dbReference type="PANTHER" id="PTHR35333">
    <property type="entry name" value="BETA-LACTAMASE"/>
    <property type="match status" value="1"/>
</dbReference>
<dbReference type="eggNOG" id="COG2367">
    <property type="taxonomic scope" value="Bacteria"/>
</dbReference>
<sequence>MVTSARTAAIEAQIRDAAAMSGAEIGVAAYDPATGATVKVNSANRFPMLSTFKTYAVAEILRKHGIGARLDARVRITSADIVVNSPVTSAAVGTSMSLQELCIAALTRSDNTAGNLLLRDLGGPTSIATTARRLGDDQSSLTRIEPDLNSAAPGDFRDTTTPDGLLSGYRQLLDGGAGQHISTQLLEWMRATKTSDQRTRAGLPAGWTTADKTGSGDYGTTNAAGVILTPSGKRLYLVIMTRDARNRSDAPAFNALLARVTQLLTPLIA</sequence>
<organism evidence="7 8">
    <name type="scientific">Gordonia effusa NBRC 100432</name>
    <dbReference type="NCBI Taxonomy" id="1077974"/>
    <lineage>
        <taxon>Bacteria</taxon>
        <taxon>Bacillati</taxon>
        <taxon>Actinomycetota</taxon>
        <taxon>Actinomycetes</taxon>
        <taxon>Mycobacteriales</taxon>
        <taxon>Gordoniaceae</taxon>
        <taxon>Gordonia</taxon>
    </lineage>
</organism>
<dbReference type="Pfam" id="PF13354">
    <property type="entry name" value="Beta-lactamase2"/>
    <property type="match status" value="1"/>
</dbReference>
<dbReference type="PANTHER" id="PTHR35333:SF3">
    <property type="entry name" value="BETA-LACTAMASE-TYPE TRANSPEPTIDASE FOLD CONTAINING PROTEIN"/>
    <property type="match status" value="1"/>
</dbReference>
<dbReference type="InterPro" id="IPR045155">
    <property type="entry name" value="Beta-lactam_cat"/>
</dbReference>
<accession>H0R324</accession>
<dbReference type="Gene3D" id="3.40.710.10">
    <property type="entry name" value="DD-peptidase/beta-lactamase superfamily"/>
    <property type="match status" value="1"/>
</dbReference>
<dbReference type="InterPro" id="IPR000871">
    <property type="entry name" value="Beta-lactam_class-A"/>
</dbReference>
<dbReference type="InterPro" id="IPR023650">
    <property type="entry name" value="Beta-lactam_class-A_AS"/>
</dbReference>
<dbReference type="PROSITE" id="PS00146">
    <property type="entry name" value="BETA_LACTAMASE_A"/>
    <property type="match status" value="1"/>
</dbReference>
<protein>
    <recommendedName>
        <fullName evidence="2 5">Beta-lactamase</fullName>
        <ecNumber evidence="2 5">3.5.2.6</ecNumber>
    </recommendedName>
</protein>
<evidence type="ECO:0000313" key="7">
    <source>
        <dbReference type="EMBL" id="GAB19475.1"/>
    </source>
</evidence>
<dbReference type="SUPFAM" id="SSF56601">
    <property type="entry name" value="beta-lactamase/transpeptidase-like"/>
    <property type="match status" value="1"/>
</dbReference>
<comment type="caution">
    <text evidence="7">The sequence shown here is derived from an EMBL/GenBank/DDBJ whole genome shotgun (WGS) entry which is preliminary data.</text>
</comment>
<dbReference type="GO" id="GO:0008800">
    <property type="term" value="F:beta-lactamase activity"/>
    <property type="evidence" value="ECO:0007669"/>
    <property type="project" value="UniProtKB-UniRule"/>
</dbReference>
<dbReference type="GO" id="GO:0030655">
    <property type="term" value="P:beta-lactam antibiotic catabolic process"/>
    <property type="evidence" value="ECO:0007669"/>
    <property type="project" value="InterPro"/>
</dbReference>
<dbReference type="AlphaFoldDB" id="H0R324"/>
<proteinExistence type="inferred from homology"/>
<dbReference type="NCBIfam" id="NF033103">
    <property type="entry name" value="bla_class_A"/>
    <property type="match status" value="1"/>
</dbReference>
<keyword evidence="8" id="KW-1185">Reference proteome</keyword>
<comment type="catalytic activity">
    <reaction evidence="5">
        <text>a beta-lactam + H2O = a substituted beta-amino acid</text>
        <dbReference type="Rhea" id="RHEA:20401"/>
        <dbReference type="ChEBI" id="CHEBI:15377"/>
        <dbReference type="ChEBI" id="CHEBI:35627"/>
        <dbReference type="ChEBI" id="CHEBI:140347"/>
        <dbReference type="EC" id="3.5.2.6"/>
    </reaction>
</comment>
<feature type="domain" description="Beta-lactamase class A catalytic" evidence="6">
    <location>
        <begin position="26"/>
        <end position="241"/>
    </location>
</feature>
<name>H0R324_9ACTN</name>
<dbReference type="EC" id="3.5.2.6" evidence="2 5"/>
<evidence type="ECO:0000256" key="3">
    <source>
        <dbReference type="ARBA" id="ARBA00022801"/>
    </source>
</evidence>
<dbReference type="EMBL" id="BAEH01000086">
    <property type="protein sequence ID" value="GAB19475.1"/>
    <property type="molecule type" value="Genomic_DNA"/>
</dbReference>
<dbReference type="STRING" id="1077974.GOEFS_086_00450"/>
<comment type="similarity">
    <text evidence="1 5">Belongs to the class-A beta-lactamase family.</text>
</comment>
<keyword evidence="3 5" id="KW-0378">Hydrolase</keyword>
<dbReference type="InterPro" id="IPR012338">
    <property type="entry name" value="Beta-lactam/transpept-like"/>
</dbReference>
<evidence type="ECO:0000256" key="4">
    <source>
        <dbReference type="ARBA" id="ARBA00023251"/>
    </source>
</evidence>
<evidence type="ECO:0000256" key="5">
    <source>
        <dbReference type="RuleBase" id="RU361140"/>
    </source>
</evidence>
<evidence type="ECO:0000256" key="2">
    <source>
        <dbReference type="ARBA" id="ARBA00012865"/>
    </source>
</evidence>
<gene>
    <name evidence="7" type="ORF">GOEFS_086_00450</name>
</gene>